<dbReference type="InterPro" id="IPR003482">
    <property type="entry name" value="Whib"/>
</dbReference>
<keyword evidence="5" id="KW-0479">Metal-binding</keyword>
<evidence type="ECO:0000256" key="6">
    <source>
        <dbReference type="ARBA" id="ARBA00023004"/>
    </source>
</evidence>
<evidence type="ECO:0000313" key="13">
    <source>
        <dbReference type="EMBL" id="MFD1810810.1"/>
    </source>
</evidence>
<dbReference type="PANTHER" id="PTHR38839">
    <property type="entry name" value="TRANSCRIPTIONAL REGULATOR WHID-RELATED"/>
    <property type="match status" value="1"/>
</dbReference>
<evidence type="ECO:0000256" key="3">
    <source>
        <dbReference type="ARBA" id="ARBA00006597"/>
    </source>
</evidence>
<gene>
    <name evidence="13" type="ORF">ACFSJG_01165</name>
</gene>
<organism evidence="13 14">
    <name type="scientific">Rhodococcus gannanensis</name>
    <dbReference type="NCBI Taxonomy" id="1960308"/>
    <lineage>
        <taxon>Bacteria</taxon>
        <taxon>Bacillati</taxon>
        <taxon>Actinomycetota</taxon>
        <taxon>Actinomycetes</taxon>
        <taxon>Mycobacteriales</taxon>
        <taxon>Nocardiaceae</taxon>
        <taxon>Rhodococcus</taxon>
    </lineage>
</organism>
<evidence type="ECO:0000256" key="8">
    <source>
        <dbReference type="ARBA" id="ARBA00023015"/>
    </source>
</evidence>
<evidence type="ECO:0000259" key="12">
    <source>
        <dbReference type="PROSITE" id="PS51674"/>
    </source>
</evidence>
<name>A0ABW4P097_9NOCA</name>
<evidence type="ECO:0000256" key="5">
    <source>
        <dbReference type="ARBA" id="ARBA00022723"/>
    </source>
</evidence>
<evidence type="ECO:0000256" key="10">
    <source>
        <dbReference type="ARBA" id="ARBA00023157"/>
    </source>
</evidence>
<evidence type="ECO:0000256" key="11">
    <source>
        <dbReference type="ARBA" id="ARBA00023163"/>
    </source>
</evidence>
<keyword evidence="11" id="KW-0804">Transcription</keyword>
<evidence type="ECO:0000256" key="9">
    <source>
        <dbReference type="ARBA" id="ARBA00023125"/>
    </source>
</evidence>
<dbReference type="EMBL" id="JBHUFB010000002">
    <property type="protein sequence ID" value="MFD1810810.1"/>
    <property type="molecule type" value="Genomic_DNA"/>
</dbReference>
<evidence type="ECO:0000313" key="14">
    <source>
        <dbReference type="Proteomes" id="UP001597286"/>
    </source>
</evidence>
<keyword evidence="14" id="KW-1185">Reference proteome</keyword>
<keyword evidence="7" id="KW-0411">Iron-sulfur</keyword>
<evidence type="ECO:0000256" key="7">
    <source>
        <dbReference type="ARBA" id="ARBA00023014"/>
    </source>
</evidence>
<dbReference type="RefSeq" id="WP_378483371.1">
    <property type="nucleotide sequence ID" value="NZ_JBHUFB010000002.1"/>
</dbReference>
<protein>
    <submittedName>
        <fullName evidence="13">WhiB family transcriptional regulator</fullName>
    </submittedName>
</protein>
<feature type="domain" description="4Fe-4S Wbl-type" evidence="12">
    <location>
        <begin position="17"/>
        <end position="74"/>
    </location>
</feature>
<dbReference type="Pfam" id="PF02467">
    <property type="entry name" value="Whib"/>
    <property type="match status" value="1"/>
</dbReference>
<evidence type="ECO:0000256" key="1">
    <source>
        <dbReference type="ARBA" id="ARBA00001966"/>
    </source>
</evidence>
<dbReference type="Proteomes" id="UP001597286">
    <property type="component" value="Unassembled WGS sequence"/>
</dbReference>
<keyword evidence="9" id="KW-0238">DNA-binding</keyword>
<sequence length="76" mass="8545">MTTTLRAEPPTRWRDAACRDDPNPESWFPFPADDFPHARAVCAGCPIRLECTHFAVATGQTGVWGGVEFDRGRIRR</sequence>
<keyword evidence="4" id="KW-0004">4Fe-4S</keyword>
<proteinExistence type="inferred from homology"/>
<dbReference type="PANTHER" id="PTHR38839:SF6">
    <property type="entry name" value="TRANSCRIPTIONAL REGULATOR WHIB1"/>
    <property type="match status" value="1"/>
</dbReference>
<evidence type="ECO:0000256" key="4">
    <source>
        <dbReference type="ARBA" id="ARBA00022485"/>
    </source>
</evidence>
<comment type="cofactor">
    <cofactor evidence="1">
        <name>[4Fe-4S] cluster</name>
        <dbReference type="ChEBI" id="CHEBI:49883"/>
    </cofactor>
</comment>
<evidence type="ECO:0000256" key="2">
    <source>
        <dbReference type="ARBA" id="ARBA00004496"/>
    </source>
</evidence>
<comment type="similarity">
    <text evidence="3">Belongs to the WhiB family.</text>
</comment>
<reference evidence="14" key="1">
    <citation type="journal article" date="2019" name="Int. J. Syst. Evol. Microbiol.">
        <title>The Global Catalogue of Microorganisms (GCM) 10K type strain sequencing project: providing services to taxonomists for standard genome sequencing and annotation.</title>
        <authorList>
            <consortium name="The Broad Institute Genomics Platform"/>
            <consortium name="The Broad Institute Genome Sequencing Center for Infectious Disease"/>
            <person name="Wu L."/>
            <person name="Ma J."/>
        </authorList>
    </citation>
    <scope>NUCLEOTIDE SEQUENCE [LARGE SCALE GENOMIC DNA]</scope>
    <source>
        <strain evidence="14">DT72</strain>
    </source>
</reference>
<keyword evidence="8" id="KW-0805">Transcription regulation</keyword>
<dbReference type="InterPro" id="IPR034768">
    <property type="entry name" value="4FE4S_WBL"/>
</dbReference>
<keyword evidence="10" id="KW-1015">Disulfide bond</keyword>
<keyword evidence="6" id="KW-0408">Iron</keyword>
<accession>A0ABW4P097</accession>
<comment type="caution">
    <text evidence="13">The sequence shown here is derived from an EMBL/GenBank/DDBJ whole genome shotgun (WGS) entry which is preliminary data.</text>
</comment>
<comment type="subcellular location">
    <subcellularLocation>
        <location evidence="2">Cytoplasm</location>
    </subcellularLocation>
</comment>
<dbReference type="PROSITE" id="PS51674">
    <property type="entry name" value="4FE4S_WBL"/>
    <property type="match status" value="1"/>
</dbReference>